<evidence type="ECO:0000313" key="1">
    <source>
        <dbReference type="EMBL" id="KKK73855.1"/>
    </source>
</evidence>
<feature type="non-terminal residue" evidence="1">
    <location>
        <position position="1"/>
    </location>
</feature>
<dbReference type="AlphaFoldDB" id="A0A0F8YJJ8"/>
<name>A0A0F8YJJ8_9ZZZZ</name>
<sequence length="29" mass="3314">IGVWPWDVFGNVIYFKKAKAFNLDLLSTA</sequence>
<gene>
    <name evidence="1" type="ORF">LCGC14_2889640</name>
</gene>
<proteinExistence type="predicted"/>
<protein>
    <submittedName>
        <fullName evidence="1">Uncharacterized protein</fullName>
    </submittedName>
</protein>
<comment type="caution">
    <text evidence="1">The sequence shown here is derived from an EMBL/GenBank/DDBJ whole genome shotgun (WGS) entry which is preliminary data.</text>
</comment>
<accession>A0A0F8YJJ8</accession>
<reference evidence="1" key="1">
    <citation type="journal article" date="2015" name="Nature">
        <title>Complex archaea that bridge the gap between prokaryotes and eukaryotes.</title>
        <authorList>
            <person name="Spang A."/>
            <person name="Saw J.H."/>
            <person name="Jorgensen S.L."/>
            <person name="Zaremba-Niedzwiedzka K."/>
            <person name="Martijn J."/>
            <person name="Lind A.E."/>
            <person name="van Eijk R."/>
            <person name="Schleper C."/>
            <person name="Guy L."/>
            <person name="Ettema T.J."/>
        </authorList>
    </citation>
    <scope>NUCLEOTIDE SEQUENCE</scope>
</reference>
<dbReference type="EMBL" id="LAZR01056596">
    <property type="protein sequence ID" value="KKK73855.1"/>
    <property type="molecule type" value="Genomic_DNA"/>
</dbReference>
<organism evidence="1">
    <name type="scientific">marine sediment metagenome</name>
    <dbReference type="NCBI Taxonomy" id="412755"/>
    <lineage>
        <taxon>unclassified sequences</taxon>
        <taxon>metagenomes</taxon>
        <taxon>ecological metagenomes</taxon>
    </lineage>
</organism>